<feature type="transmembrane region" description="Helical" evidence="1">
    <location>
        <begin position="20"/>
        <end position="41"/>
    </location>
</feature>
<keyword evidence="1" id="KW-0812">Transmembrane</keyword>
<keyword evidence="1" id="KW-1133">Transmembrane helix</keyword>
<accession>A0A502FVV0</accession>
<feature type="transmembrane region" description="Helical" evidence="1">
    <location>
        <begin position="53"/>
        <end position="73"/>
    </location>
</feature>
<name>A0A502FVV0_9SPHN</name>
<feature type="transmembrane region" description="Helical" evidence="1">
    <location>
        <begin position="111"/>
        <end position="135"/>
    </location>
</feature>
<evidence type="ECO:0000313" key="4">
    <source>
        <dbReference type="Proteomes" id="UP000319931"/>
    </source>
</evidence>
<evidence type="ECO:0000313" key="3">
    <source>
        <dbReference type="EMBL" id="TPG53073.1"/>
    </source>
</evidence>
<organism evidence="3 4">
    <name type="scientific">Sphingomonas glacialis</name>
    <dbReference type="NCBI Taxonomy" id="658225"/>
    <lineage>
        <taxon>Bacteria</taxon>
        <taxon>Pseudomonadati</taxon>
        <taxon>Pseudomonadota</taxon>
        <taxon>Alphaproteobacteria</taxon>
        <taxon>Sphingomonadales</taxon>
        <taxon>Sphingomonadaceae</taxon>
        <taxon>Sphingomonas</taxon>
    </lineage>
</organism>
<proteinExistence type="predicted"/>
<sequence length="149" mass="16087">MTDTNRAVAVPVIRHPIHAFLGPVPIVCFTGALATDLAYAASADMQWANFSAWLLFVGMVFAVLAAIAGIIDFSRKRGIRRQRPARLHSVGNLVVMVLALINNFVHSRDAWTSVVPAGLTLSVLTVAAMIVTALIGRPIVYRTTHGEIQ</sequence>
<dbReference type="Proteomes" id="UP000319931">
    <property type="component" value="Unassembled WGS sequence"/>
</dbReference>
<dbReference type="PIRSF" id="PIRSF029509">
    <property type="entry name" value="UCP029509"/>
    <property type="match status" value="1"/>
</dbReference>
<evidence type="ECO:0000259" key="2">
    <source>
        <dbReference type="Pfam" id="PF09990"/>
    </source>
</evidence>
<comment type="caution">
    <text evidence="3">The sequence shown here is derived from an EMBL/GenBank/DDBJ whole genome shotgun (WGS) entry which is preliminary data.</text>
</comment>
<dbReference type="InterPro" id="IPR019251">
    <property type="entry name" value="DUF2231_TM"/>
</dbReference>
<evidence type="ECO:0000256" key="1">
    <source>
        <dbReference type="SAM" id="Phobius"/>
    </source>
</evidence>
<feature type="transmembrane region" description="Helical" evidence="1">
    <location>
        <begin position="85"/>
        <end position="105"/>
    </location>
</feature>
<dbReference type="InterPro" id="IPR016923">
    <property type="entry name" value="UCP029509"/>
</dbReference>
<gene>
    <name evidence="3" type="ORF">EAH76_13100</name>
</gene>
<reference evidence="3 4" key="1">
    <citation type="journal article" date="2019" name="Environ. Microbiol.">
        <title>Species interactions and distinct microbial communities in high Arctic permafrost affected cryosols are associated with the CH4 and CO2 gas fluxes.</title>
        <authorList>
            <person name="Altshuler I."/>
            <person name="Hamel J."/>
            <person name="Turney S."/>
            <person name="Magnuson E."/>
            <person name="Levesque R."/>
            <person name="Greer C."/>
            <person name="Whyte L.G."/>
        </authorList>
    </citation>
    <scope>NUCLEOTIDE SEQUENCE [LARGE SCALE GENOMIC DNA]</scope>
    <source>
        <strain evidence="3 4">E6.1</strain>
    </source>
</reference>
<keyword evidence="4" id="KW-1185">Reference proteome</keyword>
<dbReference type="AlphaFoldDB" id="A0A502FVV0"/>
<keyword evidence="1" id="KW-0472">Membrane</keyword>
<dbReference type="EMBL" id="RCZC01000003">
    <property type="protein sequence ID" value="TPG53073.1"/>
    <property type="molecule type" value="Genomic_DNA"/>
</dbReference>
<feature type="domain" description="DUF2231" evidence="2">
    <location>
        <begin position="14"/>
        <end position="143"/>
    </location>
</feature>
<dbReference type="Pfam" id="PF09990">
    <property type="entry name" value="DUF2231"/>
    <property type="match status" value="1"/>
</dbReference>
<protein>
    <submittedName>
        <fullName evidence="3">DUF2231 domain-containing protein</fullName>
    </submittedName>
</protein>
<dbReference type="RefSeq" id="WP_140850721.1">
    <property type="nucleotide sequence ID" value="NZ_RCZC01000003.1"/>
</dbReference>
<dbReference type="OrthoDB" id="2873672at2"/>